<dbReference type="AlphaFoldDB" id="A0A7C8IFJ4"/>
<evidence type="ECO:0000313" key="1">
    <source>
        <dbReference type="EMBL" id="KAF2875951.1"/>
    </source>
</evidence>
<gene>
    <name evidence="1" type="ORF">BDV95DRAFT_286382</name>
</gene>
<keyword evidence="2" id="KW-1185">Reference proteome</keyword>
<protein>
    <submittedName>
        <fullName evidence="1">Uncharacterized protein</fullName>
    </submittedName>
</protein>
<proteinExistence type="predicted"/>
<accession>A0A7C8IFJ4</accession>
<organism evidence="1 2">
    <name type="scientific">Massariosphaeria phaeospora</name>
    <dbReference type="NCBI Taxonomy" id="100035"/>
    <lineage>
        <taxon>Eukaryota</taxon>
        <taxon>Fungi</taxon>
        <taxon>Dikarya</taxon>
        <taxon>Ascomycota</taxon>
        <taxon>Pezizomycotina</taxon>
        <taxon>Dothideomycetes</taxon>
        <taxon>Pleosporomycetidae</taxon>
        <taxon>Pleosporales</taxon>
        <taxon>Pleosporales incertae sedis</taxon>
        <taxon>Massariosphaeria</taxon>
    </lineage>
</organism>
<dbReference type="Proteomes" id="UP000481861">
    <property type="component" value="Unassembled WGS sequence"/>
</dbReference>
<name>A0A7C8IFJ4_9PLEO</name>
<evidence type="ECO:0000313" key="2">
    <source>
        <dbReference type="Proteomes" id="UP000481861"/>
    </source>
</evidence>
<sequence length="60" mass="6410">MMYERTWLRARESDNARGCMAITPLPCAPSPAGVGTARPAATWAAVPRIGCGRLTWGYSG</sequence>
<reference evidence="1 2" key="1">
    <citation type="submission" date="2020-01" db="EMBL/GenBank/DDBJ databases">
        <authorList>
            <consortium name="DOE Joint Genome Institute"/>
            <person name="Haridas S."/>
            <person name="Albert R."/>
            <person name="Binder M."/>
            <person name="Bloem J."/>
            <person name="Labutti K."/>
            <person name="Salamov A."/>
            <person name="Andreopoulos B."/>
            <person name="Baker S.E."/>
            <person name="Barry K."/>
            <person name="Bills G."/>
            <person name="Bluhm B.H."/>
            <person name="Cannon C."/>
            <person name="Castanera R."/>
            <person name="Culley D.E."/>
            <person name="Daum C."/>
            <person name="Ezra D."/>
            <person name="Gonzalez J.B."/>
            <person name="Henrissat B."/>
            <person name="Kuo A."/>
            <person name="Liang C."/>
            <person name="Lipzen A."/>
            <person name="Lutzoni F."/>
            <person name="Magnuson J."/>
            <person name="Mondo S."/>
            <person name="Nolan M."/>
            <person name="Ohm R."/>
            <person name="Pangilinan J."/>
            <person name="Park H.-J.H."/>
            <person name="Ramirez L."/>
            <person name="Alfaro M."/>
            <person name="Sun H."/>
            <person name="Tritt A."/>
            <person name="Yoshinaga Y."/>
            <person name="Zwiers L.-H.L."/>
            <person name="Turgeon B.G."/>
            <person name="Goodwin S.B."/>
            <person name="Spatafora J.W."/>
            <person name="Crous P.W."/>
            <person name="Grigoriev I.V."/>
        </authorList>
    </citation>
    <scope>NUCLEOTIDE SEQUENCE [LARGE SCALE GENOMIC DNA]</scope>
    <source>
        <strain evidence="1 2">CBS 611.86</strain>
    </source>
</reference>
<comment type="caution">
    <text evidence="1">The sequence shown here is derived from an EMBL/GenBank/DDBJ whole genome shotgun (WGS) entry which is preliminary data.</text>
</comment>
<dbReference type="EMBL" id="JAADJZ010000004">
    <property type="protein sequence ID" value="KAF2875951.1"/>
    <property type="molecule type" value="Genomic_DNA"/>
</dbReference>